<dbReference type="InterPro" id="IPR027417">
    <property type="entry name" value="P-loop_NTPase"/>
</dbReference>
<dbReference type="GO" id="GO:0005524">
    <property type="term" value="F:ATP binding"/>
    <property type="evidence" value="ECO:0007669"/>
    <property type="project" value="UniProtKB-KW"/>
</dbReference>
<dbReference type="PANTHER" id="PTHR43335:SF4">
    <property type="entry name" value="ABC TRANSPORTER, ATP-BINDING PROTEIN"/>
    <property type="match status" value="1"/>
</dbReference>
<dbReference type="SMART" id="SM00382">
    <property type="entry name" value="AAA"/>
    <property type="match status" value="1"/>
</dbReference>
<evidence type="ECO:0000256" key="2">
    <source>
        <dbReference type="ARBA" id="ARBA00022448"/>
    </source>
</evidence>
<reference evidence="7" key="1">
    <citation type="journal article" date="2019" name="Int. J. Syst. Evol. Microbiol.">
        <title>The Global Catalogue of Microorganisms (GCM) 10K type strain sequencing project: providing services to taxonomists for standard genome sequencing and annotation.</title>
        <authorList>
            <consortium name="The Broad Institute Genomics Platform"/>
            <consortium name="The Broad Institute Genome Sequencing Center for Infectious Disease"/>
            <person name="Wu L."/>
            <person name="Ma J."/>
        </authorList>
    </citation>
    <scope>NUCLEOTIDE SEQUENCE [LARGE SCALE GENOMIC DNA]</scope>
    <source>
        <strain evidence="7">JCM 16702</strain>
    </source>
</reference>
<keyword evidence="7" id="KW-1185">Reference proteome</keyword>
<dbReference type="Proteomes" id="UP001500683">
    <property type="component" value="Unassembled WGS sequence"/>
</dbReference>
<dbReference type="Pfam" id="PF00005">
    <property type="entry name" value="ABC_tran"/>
    <property type="match status" value="1"/>
</dbReference>
<name>A0ABP7VBE9_9ACTN</name>
<comment type="caution">
    <text evidence="6">The sequence shown here is derived from an EMBL/GenBank/DDBJ whole genome shotgun (WGS) entry which is preliminary data.</text>
</comment>
<dbReference type="PANTHER" id="PTHR43335">
    <property type="entry name" value="ABC TRANSPORTER, ATP-BINDING PROTEIN"/>
    <property type="match status" value="1"/>
</dbReference>
<dbReference type="PROSITE" id="PS50893">
    <property type="entry name" value="ABC_TRANSPORTER_2"/>
    <property type="match status" value="1"/>
</dbReference>
<sequence>MIELRRLTKRYGAVRAVDDLTVTVRPARITGLIGPNGAGKTTTLRMILGLTAPTSGTATTAGRRYADLPSPMRQVGALLDPRAAHDGRRAGDHLLCLARSNGLPRWRVDEALRLVGLEQMAGRHIRVLSAGMRRRLGIAATLLGDPEVLIYDDVIGGLDAAGVAWLRSLLRRLADQGRTVLVTGHLMGEMARIADQFVVLDRGRLVADSSAEELSRRGVRQRALIRCDDHRFFADRLTAAGARVRQGTGRTLVVSGMDGADIHGLATAYGVRLHELTPQRPSLEDVLLELVQDGANGDLAAGRAA</sequence>
<keyword evidence="2" id="KW-0813">Transport</keyword>
<evidence type="ECO:0000313" key="6">
    <source>
        <dbReference type="EMBL" id="GAA4063603.1"/>
    </source>
</evidence>
<dbReference type="PROSITE" id="PS00211">
    <property type="entry name" value="ABC_TRANSPORTER_1"/>
    <property type="match status" value="1"/>
</dbReference>
<evidence type="ECO:0000259" key="5">
    <source>
        <dbReference type="PROSITE" id="PS50893"/>
    </source>
</evidence>
<evidence type="ECO:0000256" key="3">
    <source>
        <dbReference type="ARBA" id="ARBA00022741"/>
    </source>
</evidence>
<organism evidence="6 7">
    <name type="scientific">Actinomadura miaoliensis</name>
    <dbReference type="NCBI Taxonomy" id="430685"/>
    <lineage>
        <taxon>Bacteria</taxon>
        <taxon>Bacillati</taxon>
        <taxon>Actinomycetota</taxon>
        <taxon>Actinomycetes</taxon>
        <taxon>Streptosporangiales</taxon>
        <taxon>Thermomonosporaceae</taxon>
        <taxon>Actinomadura</taxon>
    </lineage>
</organism>
<dbReference type="EMBL" id="BAAAZG010000006">
    <property type="protein sequence ID" value="GAA4063603.1"/>
    <property type="molecule type" value="Genomic_DNA"/>
</dbReference>
<dbReference type="InterPro" id="IPR003593">
    <property type="entry name" value="AAA+_ATPase"/>
</dbReference>
<feature type="domain" description="ABC transporter" evidence="5">
    <location>
        <begin position="2"/>
        <end position="227"/>
    </location>
</feature>
<proteinExistence type="inferred from homology"/>
<accession>A0ABP7VBE9</accession>
<evidence type="ECO:0000256" key="1">
    <source>
        <dbReference type="ARBA" id="ARBA00005417"/>
    </source>
</evidence>
<dbReference type="InterPro" id="IPR017871">
    <property type="entry name" value="ABC_transporter-like_CS"/>
</dbReference>
<evidence type="ECO:0000256" key="4">
    <source>
        <dbReference type="ARBA" id="ARBA00022840"/>
    </source>
</evidence>
<protein>
    <submittedName>
        <fullName evidence="6">ATP-binding cassette domain-containing protein</fullName>
    </submittedName>
</protein>
<dbReference type="RefSeq" id="WP_344943139.1">
    <property type="nucleotide sequence ID" value="NZ_BAAAZG010000006.1"/>
</dbReference>
<dbReference type="InterPro" id="IPR003439">
    <property type="entry name" value="ABC_transporter-like_ATP-bd"/>
</dbReference>
<gene>
    <name evidence="6" type="ORF">GCM10022214_16410</name>
</gene>
<keyword evidence="4 6" id="KW-0067">ATP-binding</keyword>
<evidence type="ECO:0000313" key="7">
    <source>
        <dbReference type="Proteomes" id="UP001500683"/>
    </source>
</evidence>
<keyword evidence="3" id="KW-0547">Nucleotide-binding</keyword>
<comment type="similarity">
    <text evidence="1">Belongs to the ABC transporter superfamily.</text>
</comment>
<dbReference type="SUPFAM" id="SSF52540">
    <property type="entry name" value="P-loop containing nucleoside triphosphate hydrolases"/>
    <property type="match status" value="1"/>
</dbReference>
<dbReference type="Gene3D" id="3.40.50.300">
    <property type="entry name" value="P-loop containing nucleotide triphosphate hydrolases"/>
    <property type="match status" value="1"/>
</dbReference>